<gene>
    <name evidence="2" type="ORF">DERYTH_LOCUS15665</name>
</gene>
<evidence type="ECO:0000313" key="2">
    <source>
        <dbReference type="EMBL" id="CAG8737161.1"/>
    </source>
</evidence>
<proteinExistence type="predicted"/>
<reference evidence="2" key="1">
    <citation type="submission" date="2021-06" db="EMBL/GenBank/DDBJ databases">
        <authorList>
            <person name="Kallberg Y."/>
            <person name="Tangrot J."/>
            <person name="Rosling A."/>
        </authorList>
    </citation>
    <scope>NUCLEOTIDE SEQUENCE</scope>
    <source>
        <strain evidence="2">MA453B</strain>
    </source>
</reference>
<feature type="region of interest" description="Disordered" evidence="1">
    <location>
        <begin position="1"/>
        <end position="33"/>
    </location>
</feature>
<dbReference type="EMBL" id="CAJVPY010012885">
    <property type="protein sequence ID" value="CAG8737161.1"/>
    <property type="molecule type" value="Genomic_DNA"/>
</dbReference>
<dbReference type="AlphaFoldDB" id="A0A9N9NII3"/>
<organism evidence="2 3">
    <name type="scientific">Dentiscutata erythropus</name>
    <dbReference type="NCBI Taxonomy" id="1348616"/>
    <lineage>
        <taxon>Eukaryota</taxon>
        <taxon>Fungi</taxon>
        <taxon>Fungi incertae sedis</taxon>
        <taxon>Mucoromycota</taxon>
        <taxon>Glomeromycotina</taxon>
        <taxon>Glomeromycetes</taxon>
        <taxon>Diversisporales</taxon>
        <taxon>Gigasporaceae</taxon>
        <taxon>Dentiscutata</taxon>
    </lineage>
</organism>
<protein>
    <submittedName>
        <fullName evidence="2">6390_t:CDS:1</fullName>
    </submittedName>
</protein>
<comment type="caution">
    <text evidence="2">The sequence shown here is derived from an EMBL/GenBank/DDBJ whole genome shotgun (WGS) entry which is preliminary data.</text>
</comment>
<dbReference type="Proteomes" id="UP000789405">
    <property type="component" value="Unassembled WGS sequence"/>
</dbReference>
<feature type="compositionally biased region" description="Basic and acidic residues" evidence="1">
    <location>
        <begin position="7"/>
        <end position="32"/>
    </location>
</feature>
<accession>A0A9N9NII3</accession>
<evidence type="ECO:0000256" key="1">
    <source>
        <dbReference type="SAM" id="MobiDB-lite"/>
    </source>
</evidence>
<sequence>MRTWYESAEKEKDIGDSKNKVSDRNPKPDTPNHRINLFECLWDNVGCDNSAEKVESVEAKTVNVVNIDRHEEGKTDISELKVKNLPENESFGETSSDSRAEFCESVIEIERNKRRKEINVKNDVDEESLAGELLENYVDLEIGCTNYVGE</sequence>
<name>A0A9N9NII3_9GLOM</name>
<keyword evidence="3" id="KW-1185">Reference proteome</keyword>
<evidence type="ECO:0000313" key="3">
    <source>
        <dbReference type="Proteomes" id="UP000789405"/>
    </source>
</evidence>